<dbReference type="NCBIfam" id="TIGR02444">
    <property type="entry name" value="TIGR02444 family protein"/>
    <property type="match status" value="1"/>
</dbReference>
<keyword evidence="2" id="KW-1185">Reference proteome</keyword>
<dbReference type="HOGENOM" id="CLU_1537472_0_0_6"/>
<evidence type="ECO:0000313" key="2">
    <source>
        <dbReference type="Proteomes" id="UP000019205"/>
    </source>
</evidence>
<evidence type="ECO:0008006" key="3">
    <source>
        <dbReference type="Google" id="ProtNLM"/>
    </source>
</evidence>
<proteinExistence type="predicted"/>
<dbReference type="AlphaFoldDB" id="A4A9G7"/>
<dbReference type="STRING" id="314285.KT71_07139"/>
<sequence length="174" mass="19709">MDAGEQTNNREEDTPRADLWRFAVGVYGNPGVAEACLSAQQRWGIDVNLLLYACWCVRRGGCLTPDDLRRAEERCRSWREGVVLPLRGQREQWRDASECRADYEAIKDLELQAERRQLEFLADLFAQDHGSDPVIRSAAQAPAGHLDEQLKELAKHYCLEEDAFADFSAAVLKA</sequence>
<dbReference type="RefSeq" id="WP_008293852.1">
    <property type="nucleotide sequence ID" value="NZ_CM002299.1"/>
</dbReference>
<dbReference type="Pfam" id="PF09523">
    <property type="entry name" value="DUF2390"/>
    <property type="match status" value="1"/>
</dbReference>
<comment type="caution">
    <text evidence="1">The sequence shown here is derived from an EMBL/GenBank/DDBJ whole genome shotgun (WGS) entry which is preliminary data.</text>
</comment>
<name>A4A9G7_9GAMM</name>
<dbReference type="eggNOG" id="COG5589">
    <property type="taxonomic scope" value="Bacteria"/>
</dbReference>
<dbReference type="EMBL" id="AAOA02000004">
    <property type="protein sequence ID" value="EAQ97134.1"/>
    <property type="molecule type" value="Genomic_DNA"/>
</dbReference>
<reference evidence="1 2" key="2">
    <citation type="journal article" date="2009" name="PLoS ONE">
        <title>The photosynthetic apparatus and its regulation in the aerobic gammaproteobacterium Congregibacter litoralis gen. nov., sp. nov.</title>
        <authorList>
            <person name="Spring S."/>
            <person name="Lunsdorf H."/>
            <person name="Fuchs B.M."/>
            <person name="Tindall B.J."/>
        </authorList>
    </citation>
    <scope>NUCLEOTIDE SEQUENCE [LARGE SCALE GENOMIC DNA]</scope>
    <source>
        <strain evidence="1">KT71</strain>
    </source>
</reference>
<dbReference type="Proteomes" id="UP000019205">
    <property type="component" value="Chromosome"/>
</dbReference>
<gene>
    <name evidence="1" type="ORF">KT71_07139</name>
</gene>
<organism evidence="1 2">
    <name type="scientific">Congregibacter litoralis KT71</name>
    <dbReference type="NCBI Taxonomy" id="314285"/>
    <lineage>
        <taxon>Bacteria</taxon>
        <taxon>Pseudomonadati</taxon>
        <taxon>Pseudomonadota</taxon>
        <taxon>Gammaproteobacteria</taxon>
        <taxon>Cellvibrionales</taxon>
        <taxon>Halieaceae</taxon>
        <taxon>Congregibacter</taxon>
    </lineage>
</organism>
<dbReference type="InterPro" id="IPR012659">
    <property type="entry name" value="CHP02444"/>
</dbReference>
<accession>A4A9G7</accession>
<reference evidence="1 2" key="1">
    <citation type="journal article" date="2007" name="Proc. Natl. Acad. Sci. U.S.A.">
        <title>Characterization of a marine gammaproteobacterium capable of aerobic anoxygenic photosynthesis.</title>
        <authorList>
            <person name="Fuchs B.M."/>
            <person name="Spring S."/>
            <person name="Teeling H."/>
            <person name="Quast C."/>
            <person name="Wulf J."/>
            <person name="Schattenhofer M."/>
            <person name="Yan S."/>
            <person name="Ferriera S."/>
            <person name="Johnson J."/>
            <person name="Glockner F.O."/>
            <person name="Amann R."/>
        </authorList>
    </citation>
    <scope>NUCLEOTIDE SEQUENCE [LARGE SCALE GENOMIC DNA]</scope>
    <source>
        <strain evidence="1">KT71</strain>
    </source>
</reference>
<protein>
    <recommendedName>
        <fullName evidence="3">TIGR02444 family protein</fullName>
    </recommendedName>
</protein>
<evidence type="ECO:0000313" key="1">
    <source>
        <dbReference type="EMBL" id="EAQ97134.1"/>
    </source>
</evidence>